<dbReference type="Gene3D" id="2.60.120.620">
    <property type="entry name" value="q2cbj1_9rhob like domain"/>
    <property type="match status" value="1"/>
</dbReference>
<dbReference type="PROSITE" id="PS51257">
    <property type="entry name" value="PROKAR_LIPOPROTEIN"/>
    <property type="match status" value="1"/>
</dbReference>
<dbReference type="PANTHER" id="PTHR33099:SF7">
    <property type="entry name" value="MYND-TYPE DOMAIN-CONTAINING PROTEIN"/>
    <property type="match status" value="1"/>
</dbReference>
<sequence>MANKHHHALKKDILKAYEQIQFAGLPVSFSCLDETELAGLYIKGLGEIAIPLSERQACDIIARCRHASCASGNETNVEAPAQRIWELEASQLFLRNPEWWSSHIRFYAELAAKQMGIEMPIKTEICKMVLHEEGVLSRVEQDYIERTGMAVRQGTEPSPGTFGTLVITLPSAHTGGDFVFTFNDGETITCDPSQDAQSFLSWYSDVPHQVLPVTSGYRWALTCNLILDPSVPQPTASGLRHSDTTDLRVALERWLESDNAPHFYMMLDHQDYTLENMTLHGLKGKDHVRLQALDAMSEDLEVVVCLALVSSSKSIQSRPVRKRNVERFPYDFLFSYDYMDASDSEPEQEVDNEGQEHFKLRALYNLDGRLLVRGLQLHDNEFLADKPFDGFPTKMLYNRSTWEDSIESQGAAIVVFPRNRFMAYLLRPDLGWWDGYGRENLLLLQSCFVSPCLQPDPDASSIMDFKEFWAELYLGFHTRGRDRSAIFHGESLFQAICKVAVLCGEFGIFEEVASESSVFGRDLFDPEMVQWLRDWLGVDEKEAVRRLCLLQKGLLGVFQTSSLGAQLGAVATLVPVMPRTAVAPLPLLHVGQSLVLEVLSNTDPKQSQMFDHLAGRSLADACFYFRTPLDGLKQHIAPYITQLLDKPLPSGSHEGFTPFLSTFASRLKEHAENKLLPPTATKALSNSLMKLFLTSGKFSKYLYHLNHDGRTCTLPKHIPEQLFNLFHDLNLSSPENGALFLQAVSHHVHSPEFHTYNAGALWIPFLHLLLDFAANECRANGPQEAVCRAIYTKVFTIYDKKHVGPAPVRDPRKRFVMKCQCQFCVTINGFLPDATREVLEFRGMKPKHRRHLHREMGYRASRSELGRVNVGKDGMVITKRFGDFEDELARWKVRAQEGMDKWGAFDQGKLRDVLGGQFVFLGVRLGGGVGGESDQGQERNESVEGMGAVEDVRMEDVRIKVEPMESEHVEDERVEDEHMKDEYMEDERVEDQRVEGGDASPQHLIGVFKAFWEEFESSPAGGVFEMIRAFKNALDFGEDEGGVGMKRKCDDGGGEIVGKRVKR</sequence>
<keyword evidence="2" id="KW-1185">Reference proteome</keyword>
<name>A0AA39Z6E8_9PEZI</name>
<dbReference type="PANTHER" id="PTHR33099">
    <property type="entry name" value="FE2OG DIOXYGENASE DOMAIN-CONTAINING PROTEIN"/>
    <property type="match status" value="1"/>
</dbReference>
<dbReference type="EMBL" id="JAULSY010000120">
    <property type="protein sequence ID" value="KAK0664530.1"/>
    <property type="molecule type" value="Genomic_DNA"/>
</dbReference>
<gene>
    <name evidence="1" type="ORF">QBC41DRAFT_349930</name>
</gene>
<organism evidence="1 2">
    <name type="scientific">Cercophora samala</name>
    <dbReference type="NCBI Taxonomy" id="330535"/>
    <lineage>
        <taxon>Eukaryota</taxon>
        <taxon>Fungi</taxon>
        <taxon>Dikarya</taxon>
        <taxon>Ascomycota</taxon>
        <taxon>Pezizomycotina</taxon>
        <taxon>Sordariomycetes</taxon>
        <taxon>Sordariomycetidae</taxon>
        <taxon>Sordariales</taxon>
        <taxon>Lasiosphaeriaceae</taxon>
        <taxon>Cercophora</taxon>
    </lineage>
</organism>
<comment type="caution">
    <text evidence="1">The sequence shown here is derived from an EMBL/GenBank/DDBJ whole genome shotgun (WGS) entry which is preliminary data.</text>
</comment>
<protein>
    <recommendedName>
        <fullName evidence="3">Prolyl 4-hydroxylase alpha subunit Fe(2+) 2OG dioxygenase domain-containing protein</fullName>
    </recommendedName>
</protein>
<reference evidence="1" key="1">
    <citation type="submission" date="2023-06" db="EMBL/GenBank/DDBJ databases">
        <title>Genome-scale phylogeny and comparative genomics of the fungal order Sordariales.</title>
        <authorList>
            <consortium name="Lawrence Berkeley National Laboratory"/>
            <person name="Hensen N."/>
            <person name="Bonometti L."/>
            <person name="Westerberg I."/>
            <person name="Brannstrom I.O."/>
            <person name="Guillou S."/>
            <person name="Cros-Aarteil S."/>
            <person name="Calhoun S."/>
            <person name="Haridas S."/>
            <person name="Kuo A."/>
            <person name="Mondo S."/>
            <person name="Pangilinan J."/>
            <person name="Riley R."/>
            <person name="Labutti K."/>
            <person name="Andreopoulos B."/>
            <person name="Lipzen A."/>
            <person name="Chen C."/>
            <person name="Yanf M."/>
            <person name="Daum C."/>
            <person name="Ng V."/>
            <person name="Clum A."/>
            <person name="Steindorff A."/>
            <person name="Ohm R."/>
            <person name="Martin F."/>
            <person name="Silar P."/>
            <person name="Natvig D."/>
            <person name="Lalanne C."/>
            <person name="Gautier V."/>
            <person name="Ament-Velasquez S.L."/>
            <person name="Kruys A."/>
            <person name="Hutchinson M.I."/>
            <person name="Powell A.J."/>
            <person name="Barry K."/>
            <person name="Miller A.N."/>
            <person name="Grigoriev I.V."/>
            <person name="Debuchy R."/>
            <person name="Gladieux P."/>
            <person name="Thoren M.H."/>
            <person name="Johannesson H."/>
        </authorList>
    </citation>
    <scope>NUCLEOTIDE SEQUENCE</scope>
    <source>
        <strain evidence="1">CBS 307.81</strain>
    </source>
</reference>
<evidence type="ECO:0008006" key="3">
    <source>
        <dbReference type="Google" id="ProtNLM"/>
    </source>
</evidence>
<evidence type="ECO:0000313" key="1">
    <source>
        <dbReference type="EMBL" id="KAK0664530.1"/>
    </source>
</evidence>
<proteinExistence type="predicted"/>
<dbReference type="AlphaFoldDB" id="A0AA39Z6E8"/>
<dbReference type="Proteomes" id="UP001174997">
    <property type="component" value="Unassembled WGS sequence"/>
</dbReference>
<evidence type="ECO:0000313" key="2">
    <source>
        <dbReference type="Proteomes" id="UP001174997"/>
    </source>
</evidence>
<accession>A0AA39Z6E8</accession>